<gene>
    <name evidence="1" type="ORF">R83534S58_LOCUS599</name>
</gene>
<sequence length="187" mass="21102">MTDIKVKPTRKKAASVKKTLKVKKLKASDKTSAAVDGDLIDEEDDTDQLETECLLRTALSLKNACFEQEETSENNVDIDNFQPIDKLMTSEVHNKISDIHKTVSIIEEDNQDYIVIGCRFPNGVVVNIGNNKILLRGINDMSDQDKAKQDKNVGFTKIARPVWNSFLKTHKNWPPLLNGSVFVMNRK</sequence>
<evidence type="ECO:0000313" key="2">
    <source>
        <dbReference type="Proteomes" id="UP001154272"/>
    </source>
</evidence>
<protein>
    <submittedName>
        <fullName evidence="1">Uncharacterized protein</fullName>
    </submittedName>
</protein>
<organism evidence="1 2">
    <name type="scientific">Commensalibacter papalotli</name>
    <name type="common">ex Botero et al. 2024</name>
    <dbReference type="NCBI Taxonomy" id="2972766"/>
    <lineage>
        <taxon>Bacteria</taxon>
        <taxon>Pseudomonadati</taxon>
        <taxon>Pseudomonadota</taxon>
        <taxon>Alphaproteobacteria</taxon>
        <taxon>Acetobacterales</taxon>
        <taxon>Acetobacteraceae</taxon>
    </lineage>
</organism>
<comment type="caution">
    <text evidence="1">The sequence shown here is derived from an EMBL/GenBank/DDBJ whole genome shotgun (WGS) entry which is preliminary data.</text>
</comment>
<dbReference type="Proteomes" id="UP001154272">
    <property type="component" value="Unassembled WGS sequence"/>
</dbReference>
<accession>A0ABM9HKX1</accession>
<dbReference type="RefSeq" id="WP_282023420.1">
    <property type="nucleotide sequence ID" value="NZ_CAMXCH010000001.1"/>
</dbReference>
<keyword evidence="2" id="KW-1185">Reference proteome</keyword>
<reference evidence="1" key="1">
    <citation type="submission" date="2022-10" db="EMBL/GenBank/DDBJ databases">
        <authorList>
            <person name="Botero Cardona J."/>
        </authorList>
    </citation>
    <scope>NUCLEOTIDE SEQUENCE</scope>
    <source>
        <strain evidence="1">R-83534</strain>
    </source>
</reference>
<dbReference type="EMBL" id="CAMXCH010000001">
    <property type="protein sequence ID" value="CAI3932122.1"/>
    <property type="molecule type" value="Genomic_DNA"/>
</dbReference>
<proteinExistence type="predicted"/>
<name>A0ABM9HKX1_9PROT</name>
<evidence type="ECO:0000313" key="1">
    <source>
        <dbReference type="EMBL" id="CAI3932122.1"/>
    </source>
</evidence>